<dbReference type="Gene3D" id="3.90.1170.50">
    <property type="entry name" value="Aldehyde oxidase/xanthine dehydrogenase, a/b hammerhead"/>
    <property type="match status" value="1"/>
</dbReference>
<protein>
    <submittedName>
        <fullName evidence="5">Xanthine dehydrogenase family protein molybdopterin-binding subunit</fullName>
    </submittedName>
</protein>
<dbReference type="SUPFAM" id="SSF56003">
    <property type="entry name" value="Molybdenum cofactor-binding domain"/>
    <property type="match status" value="1"/>
</dbReference>
<feature type="compositionally biased region" description="Basic and acidic residues" evidence="3">
    <location>
        <begin position="28"/>
        <end position="38"/>
    </location>
</feature>
<dbReference type="Pfam" id="PF02738">
    <property type="entry name" value="MoCoBD_1"/>
    <property type="match status" value="1"/>
</dbReference>
<dbReference type="PANTHER" id="PTHR11908:SF132">
    <property type="entry name" value="ALDEHYDE OXIDASE 1-RELATED"/>
    <property type="match status" value="1"/>
</dbReference>
<organism evidence="5 6">
    <name type="scientific">Sphaerisporangium rhizosphaerae</name>
    <dbReference type="NCBI Taxonomy" id="2269375"/>
    <lineage>
        <taxon>Bacteria</taxon>
        <taxon>Bacillati</taxon>
        <taxon>Actinomycetota</taxon>
        <taxon>Actinomycetes</taxon>
        <taxon>Streptosporangiales</taxon>
        <taxon>Streptosporangiaceae</taxon>
        <taxon>Sphaerisporangium</taxon>
    </lineage>
</organism>
<evidence type="ECO:0000256" key="3">
    <source>
        <dbReference type="SAM" id="MobiDB-lite"/>
    </source>
</evidence>
<gene>
    <name evidence="5" type="ORF">ACFQSB_28020</name>
</gene>
<name>A0ABW2PFX2_9ACTN</name>
<evidence type="ECO:0000259" key="4">
    <source>
        <dbReference type="SMART" id="SM01008"/>
    </source>
</evidence>
<proteinExistence type="predicted"/>
<reference evidence="6" key="1">
    <citation type="journal article" date="2019" name="Int. J. Syst. Evol. Microbiol.">
        <title>The Global Catalogue of Microorganisms (GCM) 10K type strain sequencing project: providing services to taxonomists for standard genome sequencing and annotation.</title>
        <authorList>
            <consortium name="The Broad Institute Genomics Platform"/>
            <consortium name="The Broad Institute Genome Sequencing Center for Infectious Disease"/>
            <person name="Wu L."/>
            <person name="Ma J."/>
        </authorList>
    </citation>
    <scope>NUCLEOTIDE SEQUENCE [LARGE SCALE GENOMIC DNA]</scope>
    <source>
        <strain evidence="6">CECT 7649</strain>
    </source>
</reference>
<dbReference type="Pfam" id="PF01315">
    <property type="entry name" value="Ald_Xan_dh_C"/>
    <property type="match status" value="1"/>
</dbReference>
<dbReference type="Pfam" id="PF20256">
    <property type="entry name" value="MoCoBD_2"/>
    <property type="match status" value="1"/>
</dbReference>
<dbReference type="InterPro" id="IPR037165">
    <property type="entry name" value="AldOxase/xan_DH_Mopterin-bd_sf"/>
</dbReference>
<keyword evidence="1" id="KW-0500">Molybdenum</keyword>
<evidence type="ECO:0000313" key="6">
    <source>
        <dbReference type="Proteomes" id="UP001596496"/>
    </source>
</evidence>
<dbReference type="SMART" id="SM01008">
    <property type="entry name" value="Ald_Xan_dh_C"/>
    <property type="match status" value="1"/>
</dbReference>
<evidence type="ECO:0000256" key="1">
    <source>
        <dbReference type="ARBA" id="ARBA00022505"/>
    </source>
</evidence>
<dbReference type="Gene3D" id="3.30.365.10">
    <property type="entry name" value="Aldehyde oxidase/xanthine dehydrogenase, molybdopterin binding domain"/>
    <property type="match status" value="4"/>
</dbReference>
<comment type="caution">
    <text evidence="5">The sequence shown here is derived from an EMBL/GenBank/DDBJ whole genome shotgun (WGS) entry which is preliminary data.</text>
</comment>
<evidence type="ECO:0000256" key="2">
    <source>
        <dbReference type="ARBA" id="ARBA00023002"/>
    </source>
</evidence>
<feature type="compositionally biased region" description="Polar residues" evidence="3">
    <location>
        <begin position="7"/>
        <end position="21"/>
    </location>
</feature>
<feature type="domain" description="Aldehyde oxidase/xanthine dehydrogenase a/b hammerhead" evidence="4">
    <location>
        <begin position="53"/>
        <end position="169"/>
    </location>
</feature>
<dbReference type="RefSeq" id="WP_380829898.1">
    <property type="nucleotide sequence ID" value="NZ_JBHTCG010000023.1"/>
</dbReference>
<dbReference type="InterPro" id="IPR016208">
    <property type="entry name" value="Ald_Oxase/xanthine_DH-like"/>
</dbReference>
<keyword evidence="6" id="KW-1185">Reference proteome</keyword>
<dbReference type="PANTHER" id="PTHR11908">
    <property type="entry name" value="XANTHINE DEHYDROGENASE"/>
    <property type="match status" value="1"/>
</dbReference>
<dbReference type="Proteomes" id="UP001596496">
    <property type="component" value="Unassembled WGS sequence"/>
</dbReference>
<keyword evidence="2" id="KW-0560">Oxidoreductase</keyword>
<dbReference type="InterPro" id="IPR036856">
    <property type="entry name" value="Ald_Oxase/Xan_DH_a/b_sf"/>
</dbReference>
<feature type="region of interest" description="Disordered" evidence="3">
    <location>
        <begin position="1"/>
        <end position="38"/>
    </location>
</feature>
<accession>A0ABW2PFX2</accession>
<dbReference type="InterPro" id="IPR008274">
    <property type="entry name" value="AldOxase/xan_DH_MoCoBD1"/>
</dbReference>
<dbReference type="SUPFAM" id="SSF54665">
    <property type="entry name" value="CO dehydrogenase molybdoprotein N-domain-like"/>
    <property type="match status" value="1"/>
</dbReference>
<dbReference type="InterPro" id="IPR000674">
    <property type="entry name" value="Ald_Oxase/Xan_DH_a/b"/>
</dbReference>
<dbReference type="InterPro" id="IPR046867">
    <property type="entry name" value="AldOxase/xan_DH_MoCoBD2"/>
</dbReference>
<evidence type="ECO:0000313" key="5">
    <source>
        <dbReference type="EMBL" id="MFC7386086.1"/>
    </source>
</evidence>
<sequence>MTRTDAHGTNGTTAAEGSPVTSPAGERGPARVEGSRRLVGRPVDRVDGVPKTTGAARYSAEHPYPRLAHAVLVHATITRGHLTAIDTAEASAVPGVLTVITHHNAPVLKPPPPVSVMNLSTMASGTSVAYLNTDEVHWNGQPVAVVVAETLHAAQHAARLVRVTYRESPAAVDFAAEEPNATPQKNDMVSEGSAKKGDAEAALAAAPVSVDLRYTTPAHAHNAIEPHATTAVWDGDRLTVHDGAQNVAWMRDHLALRFGVPAAGVRVVAPYVGGAFGGKTVVWAGTILTVMAARVTGRPVRMTLTREGVYRTVGGRTPSAQRVALGARPDGRLTALVHTGVTQIGRVGGGPEQVTSQSRHLYDAGNILLQQSQVALDTVSNTYMRAPGESIGTFALEAAIDELACELGMDPIELRMRNEPERNPIDGKRFSHRMLREAYAMGARRFGWAERTPEPGSMRDGRWLVGMGVASAYHPAWQFAANLTVRLSADGTVLVRCGFHEMGMGGATAQAQIAADALGVPFEAVRVEYGDSDLPTGPGAGGSGQTASVAASLGTACARLRGTMLALARRSKDSPLRGSRRAEVRARDGGLWTSPAGTVAGETYAAILARAGRPHVEVAVGSDTRVGTAVGQARFMAKFLLDRRRWTKAACGAQFCEVRVDPDTGEVRVSRWVGAFDVGTVINAKTAAAQLRGGIVMGIGMALSEETLTDPRTGRIMNPGLAGYHVPVHADIPPIDVCYLDEPDPTMPLGLIGVGEVGITGVAAAVANAVHHATGRRVRDLPITPDKLL</sequence>
<dbReference type="EMBL" id="JBHTCG010000023">
    <property type="protein sequence ID" value="MFC7386086.1"/>
    <property type="molecule type" value="Genomic_DNA"/>
</dbReference>